<keyword evidence="1" id="KW-1133">Transmembrane helix</keyword>
<dbReference type="AlphaFoldDB" id="A0A1E5IR59"/>
<keyword evidence="1" id="KW-0812">Transmembrane</keyword>
<evidence type="ECO:0008006" key="4">
    <source>
        <dbReference type="Google" id="ProtNLM"/>
    </source>
</evidence>
<gene>
    <name evidence="2" type="ORF">BEL05_06565</name>
</gene>
<protein>
    <recommendedName>
        <fullName evidence="4">Transmembrane anchor protein</fullName>
    </recommendedName>
</protein>
<keyword evidence="1" id="KW-0472">Membrane</keyword>
<feature type="transmembrane region" description="Helical" evidence="1">
    <location>
        <begin position="21"/>
        <end position="40"/>
    </location>
</feature>
<dbReference type="OrthoDB" id="952847at2"/>
<proteinExistence type="predicted"/>
<name>A0A1E5IR59_SHECO</name>
<dbReference type="EMBL" id="MCBT01000044">
    <property type="protein sequence ID" value="OEG73054.1"/>
    <property type="molecule type" value="Genomic_DNA"/>
</dbReference>
<reference evidence="2 3" key="1">
    <citation type="submission" date="2016-07" db="EMBL/GenBank/DDBJ databases">
        <title>Whole-genome of two Shewanella species isolated from a digestive organ of sea cucumber Apostichopus japonicus Selenka 1867.</title>
        <authorList>
            <person name="Hong H.-H."/>
            <person name="Choi H."/>
            <person name="Cheon S."/>
            <person name="Oh J.-S."/>
            <person name="Lee H.-G."/>
            <person name="Park C."/>
        </authorList>
    </citation>
    <scope>NUCLEOTIDE SEQUENCE [LARGE SCALE GENOMIC DNA]</scope>
    <source>
        <strain evidence="2 3">CSB03KR</strain>
    </source>
</reference>
<dbReference type="Proteomes" id="UP000095230">
    <property type="component" value="Unassembled WGS sequence"/>
</dbReference>
<evidence type="ECO:0000256" key="1">
    <source>
        <dbReference type="SAM" id="Phobius"/>
    </source>
</evidence>
<organism evidence="2 3">
    <name type="scientific">Shewanella colwelliana</name>
    <name type="common">Alteromonas colwelliana</name>
    <dbReference type="NCBI Taxonomy" id="23"/>
    <lineage>
        <taxon>Bacteria</taxon>
        <taxon>Pseudomonadati</taxon>
        <taxon>Pseudomonadota</taxon>
        <taxon>Gammaproteobacteria</taxon>
        <taxon>Alteromonadales</taxon>
        <taxon>Shewanellaceae</taxon>
        <taxon>Shewanella</taxon>
    </lineage>
</organism>
<comment type="caution">
    <text evidence="2">The sequence shown here is derived from an EMBL/GenBank/DDBJ whole genome shotgun (WGS) entry which is preliminary data.</text>
</comment>
<dbReference type="RefSeq" id="WP_069671639.1">
    <property type="nucleotide sequence ID" value="NZ_MCBT01000044.1"/>
</dbReference>
<evidence type="ECO:0000313" key="2">
    <source>
        <dbReference type="EMBL" id="OEG73054.1"/>
    </source>
</evidence>
<sequence>MTLSNAHQHIPVHSNKTLIKASVTATVMAVIILVLIILPAEYKVDPTGFGKAAGLTQLADLSEAELESAEPVKSNVVKTQPQEKTVPLAEQPVESRLGFAPPAAHLLTVEQIKAARQTPGVRSDTIDIVIPAGKGLEYKLLIDAYVHLEYEWRTDGQPLYFDFHGEPQGDQSGYYESFAITTATEMKGSLTAPFTGSHGWYWKNKSGTPVTVTLITKGDYRIKG</sequence>
<evidence type="ECO:0000313" key="3">
    <source>
        <dbReference type="Proteomes" id="UP000095230"/>
    </source>
</evidence>
<accession>A0A1E5IR59</accession>